<gene>
    <name evidence="2" type="ORF">KP509_07G067900</name>
</gene>
<dbReference type="AlphaFoldDB" id="A0A8T2UM90"/>
<accession>A0A8T2UM90</accession>
<comment type="caution">
    <text evidence="2">The sequence shown here is derived from an EMBL/GenBank/DDBJ whole genome shotgun (WGS) entry which is preliminary data.</text>
</comment>
<evidence type="ECO:0000256" key="1">
    <source>
        <dbReference type="SAM" id="MobiDB-lite"/>
    </source>
</evidence>
<feature type="region of interest" description="Disordered" evidence="1">
    <location>
        <begin position="566"/>
        <end position="699"/>
    </location>
</feature>
<dbReference type="Proteomes" id="UP000825935">
    <property type="component" value="Chromosome 7"/>
</dbReference>
<protein>
    <submittedName>
        <fullName evidence="2">Uncharacterized protein</fullName>
    </submittedName>
</protein>
<feature type="region of interest" description="Disordered" evidence="1">
    <location>
        <begin position="41"/>
        <end position="87"/>
    </location>
</feature>
<feature type="region of interest" description="Disordered" evidence="1">
    <location>
        <begin position="357"/>
        <end position="392"/>
    </location>
</feature>
<proteinExistence type="predicted"/>
<feature type="compositionally biased region" description="Basic residues" evidence="1">
    <location>
        <begin position="378"/>
        <end position="387"/>
    </location>
</feature>
<feature type="compositionally biased region" description="Basic and acidic residues" evidence="1">
    <location>
        <begin position="636"/>
        <end position="646"/>
    </location>
</feature>
<dbReference type="EMBL" id="CM035412">
    <property type="protein sequence ID" value="KAH7433409.1"/>
    <property type="molecule type" value="Genomic_DNA"/>
</dbReference>
<feature type="compositionally biased region" description="Polar residues" evidence="1">
    <location>
        <begin position="672"/>
        <end position="695"/>
    </location>
</feature>
<name>A0A8T2UM90_CERRI</name>
<feature type="compositionally biased region" description="Polar residues" evidence="1">
    <location>
        <begin position="574"/>
        <end position="584"/>
    </location>
</feature>
<evidence type="ECO:0000313" key="2">
    <source>
        <dbReference type="EMBL" id="KAH7433409.1"/>
    </source>
</evidence>
<organism evidence="2 3">
    <name type="scientific">Ceratopteris richardii</name>
    <name type="common">Triangle waterfern</name>
    <dbReference type="NCBI Taxonomy" id="49495"/>
    <lineage>
        <taxon>Eukaryota</taxon>
        <taxon>Viridiplantae</taxon>
        <taxon>Streptophyta</taxon>
        <taxon>Embryophyta</taxon>
        <taxon>Tracheophyta</taxon>
        <taxon>Polypodiopsida</taxon>
        <taxon>Polypodiidae</taxon>
        <taxon>Polypodiales</taxon>
        <taxon>Pteridineae</taxon>
        <taxon>Pteridaceae</taxon>
        <taxon>Parkerioideae</taxon>
        <taxon>Ceratopteris</taxon>
    </lineage>
</organism>
<sequence>MVLDIRQELMVVKVGHQIVPQGRDVGAAVLVRGKLVSDDVDDDQDAESIAGPCSTPPPVPATGLRGLDSSDVSYAPGSRSPQPRPLRKPCSACRFVPAYKHYVPRTAAHAAMASNGLINRRRLHNHGKQLGTYHSTRGLHADGLVDVVGTEEDPEVEDIVDSGFHFAAPTMSSHEKDPVTRQVGVACSAEDIVDIAAPTMASRERDPPSRHIRVSCRACTSGLTGPVAYGELPHSALTERSKAVKNHRDVDLIRNSSPECCRTDGGDDAGHAGEHCEDHDSIVENVLEKSSEADGEGNSCNAFLRTEQLDAAENSEKPDGSCSSLTGRRDVANKDQVETMEGADQYESMRVTYQGTRDCEELEDDAKPETCSTTEHGQHHHRHHHHQPSVQANPHDCFMQRVERACARLSTHSTGCKRHEYISPRSGPLRRASSPWHEFPRHPQSARAHAESEPLHPRMYTSPHPSHFGQANSDMEDPVSMPASPISEIDDPFKKIASPTYQLAPVSSADDVVEDVGYHGEGGDVIPWNNLHRRGSSAGISTQNRSCVRERALSSARQLYSRLQKLNQRVDRSTMASRSSCYQNSPSPAPRSASTSTDGYRAKDQNEDLQVEDGCAPLPGNAIARSSSTPRRRRMSRGDVHKEAQKLPRTATARDNARGGCPLAAAGKGVASRSSLHPQSARGSQVLPQSQTPSPAQKPMKLSVEVFPSPSAPQGFGLKITQHLPQAVEVEYVNGLGLSPRSFRTVSCRRCSS</sequence>
<feature type="region of interest" description="Disordered" evidence="1">
    <location>
        <begin position="425"/>
        <end position="452"/>
    </location>
</feature>
<keyword evidence="3" id="KW-1185">Reference proteome</keyword>
<feature type="region of interest" description="Disordered" evidence="1">
    <location>
        <begin position="311"/>
        <end position="333"/>
    </location>
</feature>
<evidence type="ECO:0000313" key="3">
    <source>
        <dbReference type="Proteomes" id="UP000825935"/>
    </source>
</evidence>
<reference evidence="2" key="1">
    <citation type="submission" date="2021-08" db="EMBL/GenBank/DDBJ databases">
        <title>WGS assembly of Ceratopteris richardii.</title>
        <authorList>
            <person name="Marchant D.B."/>
            <person name="Chen G."/>
            <person name="Jenkins J."/>
            <person name="Shu S."/>
            <person name="Leebens-Mack J."/>
            <person name="Grimwood J."/>
            <person name="Schmutz J."/>
            <person name="Soltis P."/>
            <person name="Soltis D."/>
            <person name="Chen Z.-H."/>
        </authorList>
    </citation>
    <scope>NUCLEOTIDE SEQUENCE</scope>
    <source>
        <strain evidence="2">Whitten #5841</strain>
        <tissue evidence="2">Leaf</tissue>
    </source>
</reference>
<dbReference type="OrthoDB" id="1936629at2759"/>